<accession>A0ACB7CCM1</accession>
<dbReference type="EMBL" id="JABTEG010000003">
    <property type="protein sequence ID" value="KAG4305376.1"/>
    <property type="molecule type" value="Genomic_DNA"/>
</dbReference>
<reference evidence="1 2" key="1">
    <citation type="journal article" date="2021" name="Commun. Biol.">
        <title>Genomic insights into the host specific adaptation of the Pneumocystis genus.</title>
        <authorList>
            <person name="Cisse O.H."/>
            <person name="Ma L."/>
            <person name="Dekker J.P."/>
            <person name="Khil P.P."/>
            <person name="Youn J.-H."/>
            <person name="Brenchley J.M."/>
            <person name="Blair R."/>
            <person name="Pahar B."/>
            <person name="Chabe M."/>
            <person name="Van Rompay K.K.A."/>
            <person name="Keesler R."/>
            <person name="Sukura A."/>
            <person name="Hirsch V."/>
            <person name="Kutty G."/>
            <person name="Liu Y."/>
            <person name="Peng L."/>
            <person name="Chen J."/>
            <person name="Song J."/>
            <person name="Weissenbacher-Lang C."/>
            <person name="Xu J."/>
            <person name="Upham N.S."/>
            <person name="Stajich J.E."/>
            <person name="Cuomo C.A."/>
            <person name="Cushion M.T."/>
            <person name="Kovacs J.A."/>
        </authorList>
    </citation>
    <scope>NUCLEOTIDE SEQUENCE [LARGE SCALE GENOMIC DNA]</scope>
    <source>
        <strain evidence="1 2">RABM</strain>
    </source>
</reference>
<name>A0ACB7CCM1_9ASCO</name>
<dbReference type="Proteomes" id="UP000768646">
    <property type="component" value="Unassembled WGS sequence"/>
</dbReference>
<proteinExistence type="predicted"/>
<gene>
    <name evidence="1" type="ORF">PORY_000932</name>
</gene>
<keyword evidence="2" id="KW-1185">Reference proteome</keyword>
<evidence type="ECO:0000313" key="1">
    <source>
        <dbReference type="EMBL" id="KAG4305376.1"/>
    </source>
</evidence>
<evidence type="ECO:0000313" key="2">
    <source>
        <dbReference type="Proteomes" id="UP000768646"/>
    </source>
</evidence>
<protein>
    <submittedName>
        <fullName evidence="1">Uncharacterized protein</fullName>
    </submittedName>
</protein>
<organism evidence="1 2">
    <name type="scientific">Pneumocystis oryctolagi</name>
    <dbReference type="NCBI Taxonomy" id="42067"/>
    <lineage>
        <taxon>Eukaryota</taxon>
        <taxon>Fungi</taxon>
        <taxon>Dikarya</taxon>
        <taxon>Ascomycota</taxon>
        <taxon>Taphrinomycotina</taxon>
        <taxon>Pneumocystomycetes</taxon>
        <taxon>Pneumocystaceae</taxon>
        <taxon>Pneumocystis</taxon>
    </lineage>
</organism>
<sequence length="226" mass="26126">MSKSLLKYGKIRMSWSKKNLYNMTRKTIPIYGGTMYKQMWNAKRETRAYHGEMLREHQWKRLFSIGEMEKKKTRELSASNVYSILERRIDTVIHRALFASSIKQARQMVIHGKVKINGKKITSPGHFLEPGDMFSADALTVLRNTGSPEMFQDKSLKNGISLNKIKSFIPRPFMSPFAFVPAYLEVSYLTCSGIYLRHPIFQPDKSEIPSPFPPGIFFASLLFFQN</sequence>
<comment type="caution">
    <text evidence="1">The sequence shown here is derived from an EMBL/GenBank/DDBJ whole genome shotgun (WGS) entry which is preliminary data.</text>
</comment>